<name>X1TN95_9ZZZZ</name>
<evidence type="ECO:0000256" key="1">
    <source>
        <dbReference type="SAM" id="Phobius"/>
    </source>
</evidence>
<keyword evidence="1" id="KW-0812">Transmembrane</keyword>
<sequence>FKNFYSKIFLDSLKMKKGIWILILTISILIFSITTIETNRAGVSSSPYPWENRYLTDEEIGIIYYFQNEEIDGLIFITDEYIAERISGISLLPTFYGRSHIGKALWYDLLNPKEVIENTIFSLLFSNIIKQRFLIYSPEYASYYYETSPLELIRINIIKLNMTFEGDRVLLLSGYNVQYIVSSKENLPHYSNEWLLIQSLYQSVLEPVFSTQHLLVWKI</sequence>
<reference evidence="2" key="1">
    <citation type="journal article" date="2014" name="Front. Microbiol.">
        <title>High frequency of phylogenetically diverse reductive dehalogenase-homologous genes in deep subseafloor sedimentary metagenomes.</title>
        <authorList>
            <person name="Kawai M."/>
            <person name="Futagami T."/>
            <person name="Toyoda A."/>
            <person name="Takaki Y."/>
            <person name="Nishi S."/>
            <person name="Hori S."/>
            <person name="Arai W."/>
            <person name="Tsubouchi T."/>
            <person name="Morono Y."/>
            <person name="Uchiyama I."/>
            <person name="Ito T."/>
            <person name="Fujiyama A."/>
            <person name="Inagaki F."/>
            <person name="Takami H."/>
        </authorList>
    </citation>
    <scope>NUCLEOTIDE SEQUENCE</scope>
    <source>
        <strain evidence="2">Expedition CK06-06</strain>
    </source>
</reference>
<proteinExistence type="predicted"/>
<feature type="transmembrane region" description="Helical" evidence="1">
    <location>
        <begin position="18"/>
        <end position="36"/>
    </location>
</feature>
<keyword evidence="1" id="KW-0472">Membrane</keyword>
<evidence type="ECO:0000313" key="2">
    <source>
        <dbReference type="EMBL" id="GAI81484.1"/>
    </source>
</evidence>
<accession>X1TN95</accession>
<feature type="non-terminal residue" evidence="2">
    <location>
        <position position="1"/>
    </location>
</feature>
<protein>
    <submittedName>
        <fullName evidence="2">Uncharacterized protein</fullName>
    </submittedName>
</protein>
<organism evidence="2">
    <name type="scientific">marine sediment metagenome</name>
    <dbReference type="NCBI Taxonomy" id="412755"/>
    <lineage>
        <taxon>unclassified sequences</taxon>
        <taxon>metagenomes</taxon>
        <taxon>ecological metagenomes</taxon>
    </lineage>
</organism>
<gene>
    <name evidence="2" type="ORF">S12H4_19116</name>
</gene>
<comment type="caution">
    <text evidence="2">The sequence shown here is derived from an EMBL/GenBank/DDBJ whole genome shotgun (WGS) entry which is preliminary data.</text>
</comment>
<keyword evidence="1" id="KW-1133">Transmembrane helix</keyword>
<dbReference type="AlphaFoldDB" id="X1TN95"/>
<dbReference type="EMBL" id="BARW01009519">
    <property type="protein sequence ID" value="GAI81484.1"/>
    <property type="molecule type" value="Genomic_DNA"/>
</dbReference>